<dbReference type="PANTHER" id="PTHR46797:SF1">
    <property type="entry name" value="METHYLPHOSPHONATE SYNTHASE"/>
    <property type="match status" value="1"/>
</dbReference>
<dbReference type="Gene3D" id="1.10.260.40">
    <property type="entry name" value="lambda repressor-like DNA-binding domains"/>
    <property type="match status" value="1"/>
</dbReference>
<dbReference type="PROSITE" id="PS50943">
    <property type="entry name" value="HTH_CROC1"/>
    <property type="match status" value="1"/>
</dbReference>
<comment type="caution">
    <text evidence="3">The sequence shown here is derived from an EMBL/GenBank/DDBJ whole genome shotgun (WGS) entry which is preliminary data.</text>
</comment>
<dbReference type="InterPro" id="IPR050807">
    <property type="entry name" value="TransReg_Diox_bact_type"/>
</dbReference>
<dbReference type="SUPFAM" id="SSF47413">
    <property type="entry name" value="lambda repressor-like DNA-binding domains"/>
    <property type="match status" value="1"/>
</dbReference>
<evidence type="ECO:0000313" key="4">
    <source>
        <dbReference type="Proteomes" id="UP000320773"/>
    </source>
</evidence>
<evidence type="ECO:0000259" key="2">
    <source>
        <dbReference type="PROSITE" id="PS50943"/>
    </source>
</evidence>
<dbReference type="GO" id="GO:0003700">
    <property type="term" value="F:DNA-binding transcription factor activity"/>
    <property type="evidence" value="ECO:0007669"/>
    <property type="project" value="TreeGrafter"/>
</dbReference>
<sequence length="86" mass="9916">MNDKLQNSDIEFLVSLGNHIKHIRKLKKISQTEIAYRCGFEKSNYNTIEAGKRNPTIITLLKIANALEVSLEELLNFSSYLLRSYN</sequence>
<dbReference type="AlphaFoldDB" id="A0A543G260"/>
<dbReference type="Proteomes" id="UP000320773">
    <property type="component" value="Unassembled WGS sequence"/>
</dbReference>
<reference evidence="3 4" key="1">
    <citation type="submission" date="2019-06" db="EMBL/GenBank/DDBJ databases">
        <title>Genomic Encyclopedia of Archaeal and Bacterial Type Strains, Phase II (KMG-II): from individual species to whole genera.</title>
        <authorList>
            <person name="Goeker M."/>
        </authorList>
    </citation>
    <scope>NUCLEOTIDE SEQUENCE [LARGE SCALE GENOMIC DNA]</scope>
    <source>
        <strain evidence="3 4">DSM 24789</strain>
    </source>
</reference>
<dbReference type="EMBL" id="VFPJ01000001">
    <property type="protein sequence ID" value="TQM40114.1"/>
    <property type="molecule type" value="Genomic_DNA"/>
</dbReference>
<proteinExistence type="predicted"/>
<dbReference type="GO" id="GO:0005829">
    <property type="term" value="C:cytosol"/>
    <property type="evidence" value="ECO:0007669"/>
    <property type="project" value="TreeGrafter"/>
</dbReference>
<dbReference type="Pfam" id="PF01381">
    <property type="entry name" value="HTH_3"/>
    <property type="match status" value="1"/>
</dbReference>
<evidence type="ECO:0000313" key="3">
    <source>
        <dbReference type="EMBL" id="TQM40114.1"/>
    </source>
</evidence>
<dbReference type="GO" id="GO:0003677">
    <property type="term" value="F:DNA binding"/>
    <property type="evidence" value="ECO:0007669"/>
    <property type="project" value="UniProtKB-KW"/>
</dbReference>
<accession>A0A543G260</accession>
<keyword evidence="1 3" id="KW-0238">DNA-binding</keyword>
<dbReference type="RefSeq" id="WP_141841306.1">
    <property type="nucleotide sequence ID" value="NZ_VFPJ01000001.1"/>
</dbReference>
<gene>
    <name evidence="3" type="ORF">BC670_0981</name>
</gene>
<dbReference type="InterPro" id="IPR010982">
    <property type="entry name" value="Lambda_DNA-bd_dom_sf"/>
</dbReference>
<name>A0A543G260_9FLAO</name>
<dbReference type="SMART" id="SM00530">
    <property type="entry name" value="HTH_XRE"/>
    <property type="match status" value="1"/>
</dbReference>
<feature type="domain" description="HTH cro/C1-type" evidence="2">
    <location>
        <begin position="20"/>
        <end position="74"/>
    </location>
</feature>
<dbReference type="CDD" id="cd00093">
    <property type="entry name" value="HTH_XRE"/>
    <property type="match status" value="1"/>
</dbReference>
<protein>
    <submittedName>
        <fullName evidence="3">DNA-binding XRE family transcriptional regulator</fullName>
    </submittedName>
</protein>
<organism evidence="3 4">
    <name type="scientific">Flavobacterium branchiophilum</name>
    <dbReference type="NCBI Taxonomy" id="55197"/>
    <lineage>
        <taxon>Bacteria</taxon>
        <taxon>Pseudomonadati</taxon>
        <taxon>Bacteroidota</taxon>
        <taxon>Flavobacteriia</taxon>
        <taxon>Flavobacteriales</taxon>
        <taxon>Flavobacteriaceae</taxon>
        <taxon>Flavobacterium</taxon>
    </lineage>
</organism>
<evidence type="ECO:0000256" key="1">
    <source>
        <dbReference type="ARBA" id="ARBA00023125"/>
    </source>
</evidence>
<dbReference type="InterPro" id="IPR001387">
    <property type="entry name" value="Cro/C1-type_HTH"/>
</dbReference>
<dbReference type="PANTHER" id="PTHR46797">
    <property type="entry name" value="HTH-TYPE TRANSCRIPTIONAL REGULATOR"/>
    <property type="match status" value="1"/>
</dbReference>